<organism evidence="2 3">
    <name type="scientific">Chaetomium fimeti</name>
    <dbReference type="NCBI Taxonomy" id="1854472"/>
    <lineage>
        <taxon>Eukaryota</taxon>
        <taxon>Fungi</taxon>
        <taxon>Dikarya</taxon>
        <taxon>Ascomycota</taxon>
        <taxon>Pezizomycotina</taxon>
        <taxon>Sordariomycetes</taxon>
        <taxon>Sordariomycetidae</taxon>
        <taxon>Sordariales</taxon>
        <taxon>Chaetomiaceae</taxon>
        <taxon>Chaetomium</taxon>
    </lineage>
</organism>
<feature type="compositionally biased region" description="Basic and acidic residues" evidence="1">
    <location>
        <begin position="102"/>
        <end position="114"/>
    </location>
</feature>
<accession>A0AAE0LQZ4</accession>
<evidence type="ECO:0000313" key="2">
    <source>
        <dbReference type="EMBL" id="KAK3294050.1"/>
    </source>
</evidence>
<dbReference type="EMBL" id="JAUEPN010000005">
    <property type="protein sequence ID" value="KAK3294050.1"/>
    <property type="molecule type" value="Genomic_DNA"/>
</dbReference>
<keyword evidence="3" id="KW-1185">Reference proteome</keyword>
<name>A0AAE0LQZ4_9PEZI</name>
<reference evidence="2" key="2">
    <citation type="submission" date="2023-06" db="EMBL/GenBank/DDBJ databases">
        <authorList>
            <consortium name="Lawrence Berkeley National Laboratory"/>
            <person name="Haridas S."/>
            <person name="Hensen N."/>
            <person name="Bonometti L."/>
            <person name="Westerberg I."/>
            <person name="Brannstrom I.O."/>
            <person name="Guillou S."/>
            <person name="Cros-Aarteil S."/>
            <person name="Calhoun S."/>
            <person name="Kuo A."/>
            <person name="Mondo S."/>
            <person name="Pangilinan J."/>
            <person name="Riley R."/>
            <person name="Labutti K."/>
            <person name="Andreopoulos B."/>
            <person name="Lipzen A."/>
            <person name="Chen C."/>
            <person name="Yanf M."/>
            <person name="Daum C."/>
            <person name="Ng V."/>
            <person name="Clum A."/>
            <person name="Steindorff A."/>
            <person name="Ohm R."/>
            <person name="Martin F."/>
            <person name="Silar P."/>
            <person name="Natvig D."/>
            <person name="Lalanne C."/>
            <person name="Gautier V."/>
            <person name="Ament-Velasquez S.L."/>
            <person name="Kruys A."/>
            <person name="Hutchinson M.I."/>
            <person name="Powell A.J."/>
            <person name="Barry K."/>
            <person name="Miller A.N."/>
            <person name="Grigoriev I.V."/>
            <person name="Debuchy R."/>
            <person name="Gladieux P."/>
            <person name="Thoren M.H."/>
            <person name="Johannesson H."/>
        </authorList>
    </citation>
    <scope>NUCLEOTIDE SEQUENCE</scope>
    <source>
        <strain evidence="2">CBS 168.71</strain>
    </source>
</reference>
<dbReference type="RefSeq" id="XP_062657564.1">
    <property type="nucleotide sequence ID" value="XM_062798885.1"/>
</dbReference>
<feature type="region of interest" description="Disordered" evidence="1">
    <location>
        <begin position="87"/>
        <end position="130"/>
    </location>
</feature>
<evidence type="ECO:0000256" key="1">
    <source>
        <dbReference type="SAM" id="MobiDB-lite"/>
    </source>
</evidence>
<reference evidence="2" key="1">
    <citation type="journal article" date="2023" name="Mol. Phylogenet. Evol.">
        <title>Genome-scale phylogeny and comparative genomics of the fungal order Sordariales.</title>
        <authorList>
            <person name="Hensen N."/>
            <person name="Bonometti L."/>
            <person name="Westerberg I."/>
            <person name="Brannstrom I.O."/>
            <person name="Guillou S."/>
            <person name="Cros-Aarteil S."/>
            <person name="Calhoun S."/>
            <person name="Haridas S."/>
            <person name="Kuo A."/>
            <person name="Mondo S."/>
            <person name="Pangilinan J."/>
            <person name="Riley R."/>
            <person name="LaButti K."/>
            <person name="Andreopoulos B."/>
            <person name="Lipzen A."/>
            <person name="Chen C."/>
            <person name="Yan M."/>
            <person name="Daum C."/>
            <person name="Ng V."/>
            <person name="Clum A."/>
            <person name="Steindorff A."/>
            <person name="Ohm R.A."/>
            <person name="Martin F."/>
            <person name="Silar P."/>
            <person name="Natvig D.O."/>
            <person name="Lalanne C."/>
            <person name="Gautier V."/>
            <person name="Ament-Velasquez S.L."/>
            <person name="Kruys A."/>
            <person name="Hutchinson M.I."/>
            <person name="Powell A.J."/>
            <person name="Barry K."/>
            <person name="Miller A.N."/>
            <person name="Grigoriev I.V."/>
            <person name="Debuchy R."/>
            <person name="Gladieux P."/>
            <person name="Hiltunen Thoren M."/>
            <person name="Johannesson H."/>
        </authorList>
    </citation>
    <scope>NUCLEOTIDE SEQUENCE</scope>
    <source>
        <strain evidence="2">CBS 168.71</strain>
    </source>
</reference>
<proteinExistence type="predicted"/>
<gene>
    <name evidence="2" type="ORF">B0H64DRAFT_179330</name>
</gene>
<dbReference type="Proteomes" id="UP001278766">
    <property type="component" value="Unassembled WGS sequence"/>
</dbReference>
<feature type="region of interest" description="Disordered" evidence="1">
    <location>
        <begin position="169"/>
        <end position="188"/>
    </location>
</feature>
<dbReference type="GeneID" id="87835833"/>
<evidence type="ECO:0000313" key="3">
    <source>
        <dbReference type="Proteomes" id="UP001278766"/>
    </source>
</evidence>
<dbReference type="AlphaFoldDB" id="A0AAE0LQZ4"/>
<sequence>MPVPADARCRQHLDAHRIRSDGEISHLHCSGSGLHPHPRGKVRIHPAAVHTSLPPSTCLLWKGDGVGFARSACRPVVHPVVTAPVNKGGQGEIKRNGKIKAMRRERDAGSKDPHTGATLSQSGNHDRPPFETRSDEKCRCLFGALCGFFSKAGGKEARWQIGCRPVCSPPRSKGPSLPKPCDPDSREDGSTVAAIGSADHIQNTDVVWACRVWLTTHDQKPHLI</sequence>
<comment type="caution">
    <text evidence="2">The sequence shown here is derived from an EMBL/GenBank/DDBJ whole genome shotgun (WGS) entry which is preliminary data.</text>
</comment>
<protein>
    <submittedName>
        <fullName evidence="2">Uncharacterized protein</fullName>
    </submittedName>
</protein>